<comment type="caution">
    <text evidence="2">The sequence shown here is derived from an EMBL/GenBank/DDBJ whole genome shotgun (WGS) entry which is preliminary data.</text>
</comment>
<feature type="transmembrane region" description="Helical" evidence="1">
    <location>
        <begin position="105"/>
        <end position="131"/>
    </location>
</feature>
<dbReference type="eggNOG" id="COG2717">
    <property type="taxonomic scope" value="Bacteria"/>
</dbReference>
<dbReference type="RefSeq" id="WP_006362746.1">
    <property type="nucleotide sequence ID" value="NZ_GG700631.1"/>
</dbReference>
<feature type="transmembrane region" description="Helical" evidence="1">
    <location>
        <begin position="137"/>
        <end position="160"/>
    </location>
</feature>
<dbReference type="AlphaFoldDB" id="D0WI15"/>
<sequence>MIPFVPAVVPNILQALVLVIVFSLVLAPYMRKHAGAFYLGFLAFSLASFLPAMDANPAFKTVVDLFASCYTGVAFYLVVMFIGALPKRWQAVRRLLAARSELSVIGGIVICAHVVKVVFMVPLSLTFYWGYIWGDAAPYMLLACTVIGAPLLVCFLVPWITSFKAVRKKMRPATWKKVQRLAYPFMALLVAQGILLGMGHAVYVGTDASEFPTYVATSVTYAVMGIAYLALKLHMRFSSSHAKD</sequence>
<evidence type="ECO:0000256" key="1">
    <source>
        <dbReference type="SAM" id="Phobius"/>
    </source>
</evidence>
<feature type="transmembrane region" description="Helical" evidence="1">
    <location>
        <begin position="65"/>
        <end position="85"/>
    </location>
</feature>
<gene>
    <name evidence="2" type="ORF">HMPREF0762_01488</name>
</gene>
<proteinExistence type="predicted"/>
<evidence type="ECO:0000313" key="3">
    <source>
        <dbReference type="Proteomes" id="UP000006001"/>
    </source>
</evidence>
<feature type="transmembrane region" description="Helical" evidence="1">
    <location>
        <begin position="12"/>
        <end position="29"/>
    </location>
</feature>
<dbReference type="STRING" id="649764.HMPREF0762_01488"/>
<feature type="transmembrane region" description="Helical" evidence="1">
    <location>
        <begin position="36"/>
        <end position="53"/>
    </location>
</feature>
<keyword evidence="1" id="KW-1133">Transmembrane helix</keyword>
<dbReference type="EMBL" id="ACUX02000016">
    <property type="protein sequence ID" value="EEZ60683.1"/>
    <property type="molecule type" value="Genomic_DNA"/>
</dbReference>
<keyword evidence="1" id="KW-0472">Membrane</keyword>
<reference evidence="2" key="1">
    <citation type="submission" date="2009-10" db="EMBL/GenBank/DDBJ databases">
        <authorList>
            <person name="Weinstock G."/>
            <person name="Sodergren E."/>
            <person name="Clifton S."/>
            <person name="Fulton L."/>
            <person name="Fulton B."/>
            <person name="Courtney L."/>
            <person name="Fronick C."/>
            <person name="Harrison M."/>
            <person name="Strong C."/>
            <person name="Farmer C."/>
            <person name="Delahaunty K."/>
            <person name="Markovic C."/>
            <person name="Hall O."/>
            <person name="Minx P."/>
            <person name="Tomlinson C."/>
            <person name="Mitreva M."/>
            <person name="Nelson J."/>
            <person name="Hou S."/>
            <person name="Wollam A."/>
            <person name="Pepin K.H."/>
            <person name="Johnson M."/>
            <person name="Bhonagiri V."/>
            <person name="Nash W.E."/>
            <person name="Warren W."/>
            <person name="Chinwalla A."/>
            <person name="Mardis E.R."/>
            <person name="Wilson R.K."/>
        </authorList>
    </citation>
    <scope>NUCLEOTIDE SEQUENCE [LARGE SCALE GENOMIC DNA]</scope>
    <source>
        <strain evidence="2">ATCC 700122</strain>
    </source>
</reference>
<keyword evidence="3" id="KW-1185">Reference proteome</keyword>
<dbReference type="HOGENOM" id="CLU_955511_0_0_11"/>
<keyword evidence="1" id="KW-0812">Transmembrane</keyword>
<protein>
    <recommendedName>
        <fullName evidence="4">Ferric oxidoreductase domain-containing protein</fullName>
    </recommendedName>
</protein>
<dbReference type="Proteomes" id="UP000006001">
    <property type="component" value="Unassembled WGS sequence"/>
</dbReference>
<dbReference type="GeneID" id="85008378"/>
<organism evidence="2 3">
    <name type="scientific">Slackia exigua (strain ATCC 700122 / DSM 15923 / CIP 105133 / JCM 11022 / KCTC 5966 / S-7)</name>
    <dbReference type="NCBI Taxonomy" id="649764"/>
    <lineage>
        <taxon>Bacteria</taxon>
        <taxon>Bacillati</taxon>
        <taxon>Actinomycetota</taxon>
        <taxon>Coriobacteriia</taxon>
        <taxon>Eggerthellales</taxon>
        <taxon>Eggerthellaceae</taxon>
        <taxon>Slackia</taxon>
    </lineage>
</organism>
<feature type="transmembrane region" description="Helical" evidence="1">
    <location>
        <begin position="181"/>
        <end position="205"/>
    </location>
</feature>
<accession>D0WI15</accession>
<feature type="transmembrane region" description="Helical" evidence="1">
    <location>
        <begin position="211"/>
        <end position="231"/>
    </location>
</feature>
<evidence type="ECO:0000313" key="2">
    <source>
        <dbReference type="EMBL" id="EEZ60683.1"/>
    </source>
</evidence>
<evidence type="ECO:0008006" key="4">
    <source>
        <dbReference type="Google" id="ProtNLM"/>
    </source>
</evidence>
<name>D0WI15_SLAES</name>